<evidence type="ECO:0000256" key="6">
    <source>
        <dbReference type="ARBA" id="ARBA00022839"/>
    </source>
</evidence>
<feature type="compositionally biased region" description="Polar residues" evidence="8">
    <location>
        <begin position="67"/>
        <end position="95"/>
    </location>
</feature>
<comment type="subcellular location">
    <subcellularLocation>
        <location evidence="1">Nucleus</location>
    </subcellularLocation>
</comment>
<evidence type="ECO:0000256" key="4">
    <source>
        <dbReference type="ARBA" id="ARBA00022722"/>
    </source>
</evidence>
<feature type="region of interest" description="Disordered" evidence="8">
    <location>
        <begin position="59"/>
        <end position="162"/>
    </location>
</feature>
<dbReference type="CDD" id="cd06144">
    <property type="entry name" value="REX4_like"/>
    <property type="match status" value="1"/>
</dbReference>
<feature type="compositionally biased region" description="Polar residues" evidence="8">
    <location>
        <begin position="125"/>
        <end position="134"/>
    </location>
</feature>
<evidence type="ECO:0000313" key="12">
    <source>
        <dbReference type="RefSeq" id="XP_012934623.1"/>
    </source>
</evidence>
<evidence type="ECO:0000256" key="3">
    <source>
        <dbReference type="ARBA" id="ARBA00016937"/>
    </source>
</evidence>
<evidence type="ECO:0000313" key="10">
    <source>
        <dbReference type="Proteomes" id="UP000694888"/>
    </source>
</evidence>
<feature type="compositionally biased region" description="Basic residues" evidence="8">
    <location>
        <begin position="110"/>
        <end position="121"/>
    </location>
</feature>
<proteinExistence type="inferred from homology"/>
<evidence type="ECO:0000256" key="5">
    <source>
        <dbReference type="ARBA" id="ARBA00022801"/>
    </source>
</evidence>
<name>A0ABM0ZUB2_APLCA</name>
<comment type="similarity">
    <text evidence="2">Belongs to the REXO4 family.</text>
</comment>
<dbReference type="PANTHER" id="PTHR12801:SF158">
    <property type="entry name" value="RNA EXONUCLEASE 4"/>
    <property type="match status" value="1"/>
</dbReference>
<feature type="region of interest" description="Disordered" evidence="8">
    <location>
        <begin position="188"/>
        <end position="207"/>
    </location>
</feature>
<dbReference type="Gene3D" id="3.30.420.10">
    <property type="entry name" value="Ribonuclease H-like superfamily/Ribonuclease H"/>
    <property type="match status" value="1"/>
</dbReference>
<dbReference type="InterPro" id="IPR037431">
    <property type="entry name" value="REX4_DEDDh_dom"/>
</dbReference>
<dbReference type="PANTHER" id="PTHR12801">
    <property type="entry name" value="RNA EXONUCLEASE REXO1 / RECO3 FAMILY MEMBER-RELATED"/>
    <property type="match status" value="1"/>
</dbReference>
<dbReference type="Proteomes" id="UP000694888">
    <property type="component" value="Unplaced"/>
</dbReference>
<evidence type="ECO:0000256" key="2">
    <source>
        <dbReference type="ARBA" id="ARBA00010489"/>
    </source>
</evidence>
<dbReference type="InterPro" id="IPR047021">
    <property type="entry name" value="REXO1/3/4-like"/>
</dbReference>
<keyword evidence="6 11" id="KW-0269">Exonuclease</keyword>
<dbReference type="InterPro" id="IPR013520">
    <property type="entry name" value="Ribonucl_H"/>
</dbReference>
<sequence>MKSSSNKKFVDKQMSLTNNNLKHNFKKDKLQTTKVTKFAADAHASEVKVNGVKVGFDKAVSQKREPQSTSQSGVELTNKSDTSQRQQAETKQAIPSGTEMAEKQTEQATSKKKKKGSRRKAKPDGNSNWMNLCSTLHIDAKRKTKAVKRPADPEAPQTEAKKAKDEIWFDNVDEIFIEAATDKISSADAEEVKSSKPKVPMSSGTETEAKLVKPDSFPGLTSCVAMDCEMVGIGPEGDESMLARVSIVNHFGVCLYDKFVLPREQVTDYRTFVSGITKENLATGEEFSKVQKEVSDILKGRTLVGHAVHNDLRVLFLTHPHGDTRDTSQYKPFRELFNGRIPALKKLSDKLLGVSVQEGQHSSVQDAQATMRLYTMYRQRWEKELKARVNQAKWKKKKKKKKQTIGKT</sequence>
<dbReference type="RefSeq" id="XP_005092252.1">
    <property type="nucleotide sequence ID" value="XM_005092195.3"/>
</dbReference>
<keyword evidence="10" id="KW-1185">Reference proteome</keyword>
<dbReference type="SMART" id="SM00479">
    <property type="entry name" value="EXOIII"/>
    <property type="match status" value="1"/>
</dbReference>
<keyword evidence="4" id="KW-0540">Nuclease</keyword>
<dbReference type="Pfam" id="PF00929">
    <property type="entry name" value="RNase_T"/>
    <property type="match status" value="1"/>
</dbReference>
<keyword evidence="7" id="KW-0539">Nucleus</keyword>
<dbReference type="GeneID" id="101852602"/>
<evidence type="ECO:0000256" key="7">
    <source>
        <dbReference type="ARBA" id="ARBA00023242"/>
    </source>
</evidence>
<dbReference type="RefSeq" id="XP_012934623.1">
    <property type="nucleotide sequence ID" value="XM_013079169.2"/>
</dbReference>
<keyword evidence="5" id="KW-0378">Hydrolase</keyword>
<dbReference type="SUPFAM" id="SSF53098">
    <property type="entry name" value="Ribonuclease H-like"/>
    <property type="match status" value="1"/>
</dbReference>
<evidence type="ECO:0000313" key="11">
    <source>
        <dbReference type="RefSeq" id="XP_005092252.1"/>
    </source>
</evidence>
<protein>
    <recommendedName>
        <fullName evidence="3">RNA exonuclease 4</fullName>
    </recommendedName>
</protein>
<evidence type="ECO:0000259" key="9">
    <source>
        <dbReference type="SMART" id="SM00479"/>
    </source>
</evidence>
<dbReference type="InterPro" id="IPR012337">
    <property type="entry name" value="RNaseH-like_sf"/>
</dbReference>
<accession>A0ABM0ZUB2</accession>
<evidence type="ECO:0000256" key="1">
    <source>
        <dbReference type="ARBA" id="ARBA00004123"/>
    </source>
</evidence>
<feature type="region of interest" description="Disordered" evidence="8">
    <location>
        <begin position="1"/>
        <end position="24"/>
    </location>
</feature>
<gene>
    <name evidence="11 12" type="primary">LOC101852602</name>
</gene>
<reference evidence="11 12" key="1">
    <citation type="submission" date="2025-05" db="UniProtKB">
        <authorList>
            <consortium name="RefSeq"/>
        </authorList>
    </citation>
    <scope>IDENTIFICATION</scope>
</reference>
<dbReference type="GO" id="GO:0004527">
    <property type="term" value="F:exonuclease activity"/>
    <property type="evidence" value="ECO:0007669"/>
    <property type="project" value="UniProtKB-KW"/>
</dbReference>
<feature type="domain" description="Exonuclease" evidence="9">
    <location>
        <begin position="222"/>
        <end position="383"/>
    </location>
</feature>
<organism evidence="10 12">
    <name type="scientific">Aplysia californica</name>
    <name type="common">California sea hare</name>
    <dbReference type="NCBI Taxonomy" id="6500"/>
    <lineage>
        <taxon>Eukaryota</taxon>
        <taxon>Metazoa</taxon>
        <taxon>Spiralia</taxon>
        <taxon>Lophotrochozoa</taxon>
        <taxon>Mollusca</taxon>
        <taxon>Gastropoda</taxon>
        <taxon>Heterobranchia</taxon>
        <taxon>Euthyneura</taxon>
        <taxon>Tectipleura</taxon>
        <taxon>Aplysiida</taxon>
        <taxon>Aplysioidea</taxon>
        <taxon>Aplysiidae</taxon>
        <taxon>Aplysia</taxon>
    </lineage>
</organism>
<evidence type="ECO:0000256" key="8">
    <source>
        <dbReference type="SAM" id="MobiDB-lite"/>
    </source>
</evidence>
<dbReference type="InterPro" id="IPR036397">
    <property type="entry name" value="RNaseH_sf"/>
</dbReference>